<sequence>MSAPIADPAGNADTARSSLESLRTEIAKAVVGQDPAVTGLVVALLCRGHVLLEGVPGVAKTLLVRALSAALELDTKRVQFTPDLMPSDVTGSLVYDARTTEFSFQPGPVFTNLLLADEINRTPPKTQASLLEAMEERQVTVDGTPRLLPEPFLVAATQNPVEYEGTYPLPEAQLDRFLLKLNVALPSRQDEIAVLTRHADGFNPRDLQAAGIQPVAGPADLEAARVSVAKTSLSPEITGYVVDICRATRESPSLTLGVSPRGATALLSTARAWAWLTGRDYVTPDDVKALALPTLRHRVQLRPEAEMEGVTADSVISAILAHVPVPR</sequence>
<dbReference type="InterPro" id="IPR011703">
    <property type="entry name" value="ATPase_AAA-3"/>
</dbReference>
<dbReference type="CDD" id="cd00009">
    <property type="entry name" value="AAA"/>
    <property type="match status" value="1"/>
</dbReference>
<dbReference type="InterPro" id="IPR050764">
    <property type="entry name" value="CbbQ/NirQ/NorQ/GpvN"/>
</dbReference>
<name>A0ABT6RYP1_9ACTN</name>
<dbReference type="Gene3D" id="1.10.8.80">
    <property type="entry name" value="Magnesium chelatase subunit I, C-Terminal domain"/>
    <property type="match status" value="1"/>
</dbReference>
<feature type="domain" description="ATPase AAA-3" evidence="1">
    <location>
        <begin position="49"/>
        <end position="179"/>
    </location>
</feature>
<accession>A0ABT6RYP1</accession>
<dbReference type="InterPro" id="IPR027417">
    <property type="entry name" value="P-loop_NTPase"/>
</dbReference>
<dbReference type="PIRSF" id="PIRSF002849">
    <property type="entry name" value="AAA_ATPase_chaperone_MoxR_prd"/>
    <property type="match status" value="1"/>
</dbReference>
<dbReference type="Pfam" id="PF07726">
    <property type="entry name" value="AAA_3"/>
    <property type="match status" value="1"/>
</dbReference>
<reference evidence="3 4" key="1">
    <citation type="submission" date="2023-05" db="EMBL/GenBank/DDBJ databases">
        <title>Draft genome sequence of Streptomyces sp. B-S-A8 isolated from a cave soil in Thailand.</title>
        <authorList>
            <person name="Chamroensaksri N."/>
            <person name="Muangham S."/>
        </authorList>
    </citation>
    <scope>NUCLEOTIDE SEQUENCE [LARGE SCALE GENOMIC DNA]</scope>
    <source>
        <strain evidence="3 4">B-S-A8</strain>
    </source>
</reference>
<evidence type="ECO:0000313" key="4">
    <source>
        <dbReference type="Proteomes" id="UP001224661"/>
    </source>
</evidence>
<dbReference type="Proteomes" id="UP001224661">
    <property type="component" value="Unassembled WGS sequence"/>
</dbReference>
<comment type="caution">
    <text evidence="3">The sequence shown here is derived from an EMBL/GenBank/DDBJ whole genome shotgun (WGS) entry which is preliminary data.</text>
</comment>
<gene>
    <name evidence="3" type="ORF">QIS99_25080</name>
</gene>
<dbReference type="Gene3D" id="3.40.50.300">
    <property type="entry name" value="P-loop containing nucleotide triphosphate hydrolases"/>
    <property type="match status" value="1"/>
</dbReference>
<dbReference type="SUPFAM" id="SSF52540">
    <property type="entry name" value="P-loop containing nucleoside triphosphate hydrolases"/>
    <property type="match status" value="1"/>
</dbReference>
<dbReference type="PANTHER" id="PTHR42759">
    <property type="entry name" value="MOXR FAMILY PROTEIN"/>
    <property type="match status" value="1"/>
</dbReference>
<evidence type="ECO:0000259" key="2">
    <source>
        <dbReference type="Pfam" id="PF17863"/>
    </source>
</evidence>
<proteinExistence type="predicted"/>
<dbReference type="EMBL" id="JASCIR010000027">
    <property type="protein sequence ID" value="MDI3389445.1"/>
    <property type="molecule type" value="Genomic_DNA"/>
</dbReference>
<feature type="domain" description="ChlI/MoxR AAA lid" evidence="2">
    <location>
        <begin position="246"/>
        <end position="318"/>
    </location>
</feature>
<evidence type="ECO:0000313" key="3">
    <source>
        <dbReference type="EMBL" id="MDI3389445.1"/>
    </source>
</evidence>
<evidence type="ECO:0000259" key="1">
    <source>
        <dbReference type="Pfam" id="PF07726"/>
    </source>
</evidence>
<protein>
    <submittedName>
        <fullName evidence="3">MoxR family ATPase</fullName>
    </submittedName>
</protein>
<dbReference type="PANTHER" id="PTHR42759:SF1">
    <property type="entry name" value="MAGNESIUM-CHELATASE SUBUNIT CHLD"/>
    <property type="match status" value="1"/>
</dbReference>
<dbReference type="RefSeq" id="WP_282515904.1">
    <property type="nucleotide sequence ID" value="NZ_JASCIR010000027.1"/>
</dbReference>
<organism evidence="3 4">
    <name type="scientific">Streptomyces solicavernae</name>
    <dbReference type="NCBI Taxonomy" id="3043614"/>
    <lineage>
        <taxon>Bacteria</taxon>
        <taxon>Bacillati</taxon>
        <taxon>Actinomycetota</taxon>
        <taxon>Actinomycetes</taxon>
        <taxon>Kitasatosporales</taxon>
        <taxon>Streptomycetaceae</taxon>
        <taxon>Streptomyces</taxon>
    </lineage>
</organism>
<dbReference type="InterPro" id="IPR041628">
    <property type="entry name" value="ChlI/MoxR_AAA_lid"/>
</dbReference>
<keyword evidence="4" id="KW-1185">Reference proteome</keyword>
<dbReference type="Pfam" id="PF17863">
    <property type="entry name" value="AAA_lid_2"/>
    <property type="match status" value="1"/>
</dbReference>